<dbReference type="PANTHER" id="PTHR30509">
    <property type="entry name" value="P-HYDROXYBENZOIC ACID EFFLUX PUMP SUBUNIT-RELATED"/>
    <property type="match status" value="1"/>
</dbReference>
<keyword evidence="4" id="KW-0106">Calcium</keyword>
<dbReference type="PANTHER" id="PTHR30509:SF9">
    <property type="entry name" value="MULTIDRUG RESISTANCE PROTEIN MDTO"/>
    <property type="match status" value="1"/>
</dbReference>
<keyword evidence="6 8" id="KW-0472">Membrane</keyword>
<dbReference type="SUPFAM" id="SSF47473">
    <property type="entry name" value="EF-hand"/>
    <property type="match status" value="1"/>
</dbReference>
<feature type="compositionally biased region" description="Low complexity" evidence="7">
    <location>
        <begin position="1019"/>
        <end position="1028"/>
    </location>
</feature>
<accession>K3WVI3</accession>
<keyword evidence="5 8" id="KW-1133">Transmembrane helix</keyword>
<feature type="transmembrane region" description="Helical" evidence="8">
    <location>
        <begin position="158"/>
        <end position="179"/>
    </location>
</feature>
<feature type="transmembrane region" description="Helical" evidence="8">
    <location>
        <begin position="281"/>
        <end position="306"/>
    </location>
</feature>
<keyword evidence="2" id="KW-1003">Cell membrane</keyword>
<evidence type="ECO:0000256" key="1">
    <source>
        <dbReference type="ARBA" id="ARBA00004651"/>
    </source>
</evidence>
<dbReference type="eggNOG" id="ENOG502QVQB">
    <property type="taxonomic scope" value="Eukaryota"/>
</dbReference>
<feature type="region of interest" description="Disordered" evidence="7">
    <location>
        <begin position="1009"/>
        <end position="1028"/>
    </location>
</feature>
<keyword evidence="11" id="KW-1185">Reference proteome</keyword>
<evidence type="ECO:0000256" key="7">
    <source>
        <dbReference type="SAM" id="MobiDB-lite"/>
    </source>
</evidence>
<dbReference type="CDD" id="cd00051">
    <property type="entry name" value="EFh"/>
    <property type="match status" value="1"/>
</dbReference>
<evidence type="ECO:0000256" key="3">
    <source>
        <dbReference type="ARBA" id="ARBA00022692"/>
    </source>
</evidence>
<feature type="domain" description="EF-hand" evidence="9">
    <location>
        <begin position="893"/>
        <end position="928"/>
    </location>
</feature>
<feature type="transmembrane region" description="Helical" evidence="8">
    <location>
        <begin position="692"/>
        <end position="714"/>
    </location>
</feature>
<name>K3WVI3_GLOUD</name>
<comment type="subcellular location">
    <subcellularLocation>
        <location evidence="1">Cell membrane</location>
        <topology evidence="1">Multi-pass membrane protein</topology>
    </subcellularLocation>
</comment>
<dbReference type="Gene3D" id="1.10.238.10">
    <property type="entry name" value="EF-hand"/>
    <property type="match status" value="1"/>
</dbReference>
<feature type="transmembrane region" description="Helical" evidence="8">
    <location>
        <begin position="214"/>
        <end position="233"/>
    </location>
</feature>
<evidence type="ECO:0000259" key="9">
    <source>
        <dbReference type="PROSITE" id="PS50222"/>
    </source>
</evidence>
<dbReference type="PROSITE" id="PS00018">
    <property type="entry name" value="EF_HAND_1"/>
    <property type="match status" value="2"/>
</dbReference>
<feature type="transmembrane region" description="Helical" evidence="8">
    <location>
        <begin position="596"/>
        <end position="616"/>
    </location>
</feature>
<evidence type="ECO:0000256" key="4">
    <source>
        <dbReference type="ARBA" id="ARBA00022837"/>
    </source>
</evidence>
<dbReference type="GO" id="GO:0005509">
    <property type="term" value="F:calcium ion binding"/>
    <property type="evidence" value="ECO:0007669"/>
    <property type="project" value="InterPro"/>
</dbReference>
<feature type="transmembrane region" description="Helical" evidence="8">
    <location>
        <begin position="130"/>
        <end position="146"/>
    </location>
</feature>
<dbReference type="InterPro" id="IPR002048">
    <property type="entry name" value="EF_hand_dom"/>
</dbReference>
<feature type="transmembrane region" description="Helical" evidence="8">
    <location>
        <begin position="654"/>
        <end position="671"/>
    </location>
</feature>
<dbReference type="InParanoid" id="K3WVI3"/>
<dbReference type="PROSITE" id="PS50222">
    <property type="entry name" value="EF_HAND_2"/>
    <property type="match status" value="2"/>
</dbReference>
<dbReference type="InterPro" id="IPR018247">
    <property type="entry name" value="EF_Hand_1_Ca_BS"/>
</dbReference>
<dbReference type="SMART" id="SM00054">
    <property type="entry name" value="EFh"/>
    <property type="match status" value="2"/>
</dbReference>
<dbReference type="VEuPathDB" id="FungiDB:PYU1_G008963"/>
<dbReference type="EnsemblProtists" id="PYU1_T008981">
    <property type="protein sequence ID" value="PYU1_T008981"/>
    <property type="gene ID" value="PYU1_G008963"/>
</dbReference>
<evidence type="ECO:0000256" key="6">
    <source>
        <dbReference type="ARBA" id="ARBA00023136"/>
    </source>
</evidence>
<feature type="region of interest" description="Disordered" evidence="7">
    <location>
        <begin position="1"/>
        <end position="30"/>
    </location>
</feature>
<dbReference type="AlphaFoldDB" id="K3WVI3"/>
<reference evidence="10" key="3">
    <citation type="submission" date="2015-02" db="UniProtKB">
        <authorList>
            <consortium name="EnsemblProtists"/>
        </authorList>
    </citation>
    <scope>IDENTIFICATION</scope>
    <source>
        <strain evidence="10">DAOM BR144</strain>
    </source>
</reference>
<dbReference type="STRING" id="431595.K3WVI3"/>
<dbReference type="InterPro" id="IPR011992">
    <property type="entry name" value="EF-hand-dom_pair"/>
</dbReference>
<sequence length="1141" mass="127085">MSFRGKSPKSDLTIPLNDTGDETAAPASSAAATVGASSGAVLHSLKSPRQRKYTVGSEMMERDAKLKIDMDERKKGMLKQNAFAPGFKFNAEMAIRVACGVLIASAIQTRESDYDPQTPHSKKWVLFPDWFYLGGLSYCATAVIFTTKDNIGATIREVCQGFIGNSIALLYNIVVFSIINMRTSNPVAVDPTDGFIHITRTFSSSAYWVNLHNFYVILPFMILFTVAILLLPFETNTKKFALGNNLYFALTIINPTDPLNSKLLKQTGDKFYEEANILKNLWLYFLVGFIGTLISLFITFVPYPVFGIKRLRAEVKKSASEILDVLNLIVDSYCFKNKNVEHMDFLRVTLQRKFEAANARNLRMATLVEDVWWEQLFGIHYLLKFNRSMVKNQVRLLTSLTADLRSLSHAMKLEQYEKLHIQYMKTLQREIYIIQLRSGDLLTEICEGIDNSVEHLELKSLHPLEIQMENTLHRYRSIQNRTLRTKKATVQEIAGNVPLNLFLFSLNSFCTTLVEFQASHNAKEYDDGERAKKFITSTVKSFFFGHTYTRLELVSTFKSTAAITMGIFLSVYVYAFSNTTPGAVAYVMGNHIGGSFSITVNRVGGVVAGSVVPSVFQFFISQVCDPRAVNVVLTSLVLFVWVAVSMYFRFAGGYGNYAGLVSAFIAAGILLRQSDVCLPGGADTFGSIAISSYSSLAQTSVGILLFLLVELALLPESATRMLRRNIQDTLAELQKSFDVLFGHHMSSSDVIGEEILADLRDILTVKIPKLLAEQEKLLGEANAEPSLWRPPFSSQKYESVLKLSKRLLSNNNLLFKLVSWFNFRVKQNKVNLKNTVDIRDGGDDNTYDDGDATCYQKWAAASSQFQTSMMDTFATLNTLFGDGFVYAEPEQTAIFMQIKEAFRLADRDCSGEIDSDEVMMMLQNIFAQSGVMDEDEINKYTAEFMGIVDRDGSGKVSFDEFMDALENGLKLEVEVYQKMKPKAPIIAGKAPTDRGSLGGTLLRINEEAEEGAPAHHDAGNALNSPSNAAAAGTPTINYTAQLTPKNDAVMLRKYSAVSTGTAGGFTQLSPMRRQHDVLNVQDFTLDDIARNMKEAYVEWLMEESRFEKVSMEELLLLSCLVSGAEGIAINMTALQEASVLS</sequence>
<organism evidence="10 11">
    <name type="scientific">Globisporangium ultimum (strain ATCC 200006 / CBS 805.95 / DAOM BR144)</name>
    <name type="common">Pythium ultimum</name>
    <dbReference type="NCBI Taxonomy" id="431595"/>
    <lineage>
        <taxon>Eukaryota</taxon>
        <taxon>Sar</taxon>
        <taxon>Stramenopiles</taxon>
        <taxon>Oomycota</taxon>
        <taxon>Peronosporomycetes</taxon>
        <taxon>Pythiales</taxon>
        <taxon>Pythiaceae</taxon>
        <taxon>Globisporangium</taxon>
    </lineage>
</organism>
<evidence type="ECO:0000256" key="5">
    <source>
        <dbReference type="ARBA" id="ARBA00022989"/>
    </source>
</evidence>
<dbReference type="GO" id="GO:0005886">
    <property type="term" value="C:plasma membrane"/>
    <property type="evidence" value="ECO:0007669"/>
    <property type="project" value="UniProtKB-SubCell"/>
</dbReference>
<evidence type="ECO:0000313" key="11">
    <source>
        <dbReference type="Proteomes" id="UP000019132"/>
    </source>
</evidence>
<protein>
    <recommendedName>
        <fullName evidence="9">EF-hand domain-containing protein</fullName>
    </recommendedName>
</protein>
<reference evidence="11" key="2">
    <citation type="submission" date="2010-04" db="EMBL/GenBank/DDBJ databases">
        <authorList>
            <person name="Buell R."/>
            <person name="Hamilton J."/>
            <person name="Hostetler J."/>
        </authorList>
    </citation>
    <scope>NUCLEOTIDE SEQUENCE [LARGE SCALE GENOMIC DNA]</scope>
    <source>
        <strain evidence="11">DAOM:BR144</strain>
    </source>
</reference>
<evidence type="ECO:0000256" key="8">
    <source>
        <dbReference type="SAM" id="Phobius"/>
    </source>
</evidence>
<evidence type="ECO:0000256" key="2">
    <source>
        <dbReference type="ARBA" id="ARBA00022475"/>
    </source>
</evidence>
<proteinExistence type="predicted"/>
<dbReference type="EMBL" id="GL376599">
    <property type="status" value="NOT_ANNOTATED_CDS"/>
    <property type="molecule type" value="Genomic_DNA"/>
</dbReference>
<feature type="domain" description="EF-hand" evidence="9">
    <location>
        <begin position="936"/>
        <end position="971"/>
    </location>
</feature>
<dbReference type="HOGENOM" id="CLU_009246_0_0_1"/>
<dbReference type="Proteomes" id="UP000019132">
    <property type="component" value="Unassembled WGS sequence"/>
</dbReference>
<evidence type="ECO:0000313" key="10">
    <source>
        <dbReference type="EnsemblProtists" id="PYU1_T008981"/>
    </source>
</evidence>
<keyword evidence="3 8" id="KW-0812">Transmembrane</keyword>
<dbReference type="Pfam" id="PF13499">
    <property type="entry name" value="EF-hand_7"/>
    <property type="match status" value="1"/>
</dbReference>
<reference evidence="11" key="1">
    <citation type="journal article" date="2010" name="Genome Biol.">
        <title>Genome sequence of the necrotrophic plant pathogen Pythium ultimum reveals original pathogenicity mechanisms and effector repertoire.</title>
        <authorList>
            <person name="Levesque C.A."/>
            <person name="Brouwer H."/>
            <person name="Cano L."/>
            <person name="Hamilton J.P."/>
            <person name="Holt C."/>
            <person name="Huitema E."/>
            <person name="Raffaele S."/>
            <person name="Robideau G.P."/>
            <person name="Thines M."/>
            <person name="Win J."/>
            <person name="Zerillo M.M."/>
            <person name="Beakes G.W."/>
            <person name="Boore J.L."/>
            <person name="Busam D."/>
            <person name="Dumas B."/>
            <person name="Ferriera S."/>
            <person name="Fuerstenberg S.I."/>
            <person name="Gachon C.M."/>
            <person name="Gaulin E."/>
            <person name="Govers F."/>
            <person name="Grenville-Briggs L."/>
            <person name="Horner N."/>
            <person name="Hostetler J."/>
            <person name="Jiang R.H."/>
            <person name="Johnson J."/>
            <person name="Krajaejun T."/>
            <person name="Lin H."/>
            <person name="Meijer H.J."/>
            <person name="Moore B."/>
            <person name="Morris P."/>
            <person name="Phuntmart V."/>
            <person name="Puiu D."/>
            <person name="Shetty J."/>
            <person name="Stajich J.E."/>
            <person name="Tripathy S."/>
            <person name="Wawra S."/>
            <person name="van West P."/>
            <person name="Whitty B.R."/>
            <person name="Coutinho P.M."/>
            <person name="Henrissat B."/>
            <person name="Martin F."/>
            <person name="Thomas P.D."/>
            <person name="Tyler B.M."/>
            <person name="De Vries R.P."/>
            <person name="Kamoun S."/>
            <person name="Yandell M."/>
            <person name="Tisserat N."/>
            <person name="Buell C.R."/>
        </authorList>
    </citation>
    <scope>NUCLEOTIDE SEQUENCE</scope>
    <source>
        <strain evidence="11">DAOM:BR144</strain>
    </source>
</reference>
<feature type="transmembrane region" description="Helical" evidence="8">
    <location>
        <begin position="628"/>
        <end position="648"/>
    </location>
</feature>